<feature type="region of interest" description="Disordered" evidence="2">
    <location>
        <begin position="980"/>
        <end position="1103"/>
    </location>
</feature>
<feature type="region of interest" description="Disordered" evidence="2">
    <location>
        <begin position="1794"/>
        <end position="1817"/>
    </location>
</feature>
<feature type="compositionally biased region" description="Low complexity" evidence="2">
    <location>
        <begin position="1005"/>
        <end position="1024"/>
    </location>
</feature>
<dbReference type="InParanoid" id="A0A2V0NPY8"/>
<feature type="compositionally biased region" description="Gly residues" evidence="2">
    <location>
        <begin position="1919"/>
        <end position="1928"/>
    </location>
</feature>
<feature type="region of interest" description="Disordered" evidence="2">
    <location>
        <begin position="262"/>
        <end position="299"/>
    </location>
</feature>
<name>A0A2V0NPY8_9CHLO</name>
<feature type="region of interest" description="Disordered" evidence="2">
    <location>
        <begin position="1574"/>
        <end position="1627"/>
    </location>
</feature>
<feature type="compositionally biased region" description="Low complexity" evidence="2">
    <location>
        <begin position="1397"/>
        <end position="1419"/>
    </location>
</feature>
<reference evidence="3 4" key="1">
    <citation type="journal article" date="2018" name="Sci. Rep.">
        <title>Raphidocelis subcapitata (=Pseudokirchneriella subcapitata) provides an insight into genome evolution and environmental adaptations in the Sphaeropleales.</title>
        <authorList>
            <person name="Suzuki S."/>
            <person name="Yamaguchi H."/>
            <person name="Nakajima N."/>
            <person name="Kawachi M."/>
        </authorList>
    </citation>
    <scope>NUCLEOTIDE SEQUENCE [LARGE SCALE GENOMIC DNA]</scope>
    <source>
        <strain evidence="3 4">NIES-35</strain>
    </source>
</reference>
<organism evidence="3 4">
    <name type="scientific">Raphidocelis subcapitata</name>
    <dbReference type="NCBI Taxonomy" id="307507"/>
    <lineage>
        <taxon>Eukaryota</taxon>
        <taxon>Viridiplantae</taxon>
        <taxon>Chlorophyta</taxon>
        <taxon>core chlorophytes</taxon>
        <taxon>Chlorophyceae</taxon>
        <taxon>CS clade</taxon>
        <taxon>Sphaeropleales</taxon>
        <taxon>Selenastraceae</taxon>
        <taxon>Raphidocelis</taxon>
    </lineage>
</organism>
<feature type="compositionally biased region" description="Pro residues" evidence="2">
    <location>
        <begin position="1077"/>
        <end position="1095"/>
    </location>
</feature>
<keyword evidence="1" id="KW-0175">Coiled coil</keyword>
<feature type="compositionally biased region" description="Low complexity" evidence="2">
    <location>
        <begin position="1364"/>
        <end position="1381"/>
    </location>
</feature>
<protein>
    <submittedName>
        <fullName evidence="3">Uncharacterized protein</fullName>
    </submittedName>
</protein>
<comment type="caution">
    <text evidence="3">The sequence shown here is derived from an EMBL/GenBank/DDBJ whole genome shotgun (WGS) entry which is preliminary data.</text>
</comment>
<feature type="region of interest" description="Disordered" evidence="2">
    <location>
        <begin position="1842"/>
        <end position="1883"/>
    </location>
</feature>
<feature type="region of interest" description="Disordered" evidence="2">
    <location>
        <begin position="410"/>
        <end position="430"/>
    </location>
</feature>
<feature type="compositionally biased region" description="Basic and acidic residues" evidence="2">
    <location>
        <begin position="1057"/>
        <end position="1071"/>
    </location>
</feature>
<dbReference type="STRING" id="307507.A0A2V0NPY8"/>
<dbReference type="OrthoDB" id="10692164at2759"/>
<dbReference type="InterPro" id="IPR038824">
    <property type="entry name" value="SHOC1-like"/>
</dbReference>
<feature type="region of interest" description="Disordered" evidence="2">
    <location>
        <begin position="561"/>
        <end position="587"/>
    </location>
</feature>
<keyword evidence="4" id="KW-1185">Reference proteome</keyword>
<feature type="compositionally biased region" description="Low complexity" evidence="2">
    <location>
        <begin position="262"/>
        <end position="277"/>
    </location>
</feature>
<dbReference type="Proteomes" id="UP000247498">
    <property type="component" value="Unassembled WGS sequence"/>
</dbReference>
<feature type="coiled-coil region" evidence="1">
    <location>
        <begin position="1428"/>
        <end position="1469"/>
    </location>
</feature>
<feature type="compositionally biased region" description="Gly residues" evidence="2">
    <location>
        <begin position="1574"/>
        <end position="1585"/>
    </location>
</feature>
<dbReference type="PANTHER" id="PTHR35764:SF1">
    <property type="entry name" value="PROTEIN SHORTAGE IN CHIASMATA 1"/>
    <property type="match status" value="1"/>
</dbReference>
<dbReference type="EMBL" id="BDRX01000012">
    <property type="protein sequence ID" value="GBF89708.1"/>
    <property type="molecule type" value="Genomic_DNA"/>
</dbReference>
<dbReference type="GO" id="GO:0007131">
    <property type="term" value="P:reciprocal meiotic recombination"/>
    <property type="evidence" value="ECO:0007669"/>
    <property type="project" value="InterPro"/>
</dbReference>
<feature type="compositionally biased region" description="Low complexity" evidence="2">
    <location>
        <begin position="284"/>
        <end position="296"/>
    </location>
</feature>
<feature type="compositionally biased region" description="Low complexity" evidence="2">
    <location>
        <begin position="1599"/>
        <end position="1620"/>
    </location>
</feature>
<feature type="compositionally biased region" description="Polar residues" evidence="2">
    <location>
        <begin position="412"/>
        <end position="424"/>
    </location>
</feature>
<feature type="compositionally biased region" description="Basic residues" evidence="2">
    <location>
        <begin position="1929"/>
        <end position="1940"/>
    </location>
</feature>
<evidence type="ECO:0000256" key="2">
    <source>
        <dbReference type="SAM" id="MobiDB-lite"/>
    </source>
</evidence>
<evidence type="ECO:0000313" key="4">
    <source>
        <dbReference type="Proteomes" id="UP000247498"/>
    </source>
</evidence>
<evidence type="ECO:0000256" key="1">
    <source>
        <dbReference type="SAM" id="Coils"/>
    </source>
</evidence>
<feature type="region of interest" description="Disordered" evidence="2">
    <location>
        <begin position="1489"/>
        <end position="1562"/>
    </location>
</feature>
<feature type="compositionally biased region" description="Basic and acidic residues" evidence="2">
    <location>
        <begin position="1493"/>
        <end position="1510"/>
    </location>
</feature>
<feature type="region of interest" description="Disordered" evidence="2">
    <location>
        <begin position="1659"/>
        <end position="1685"/>
    </location>
</feature>
<dbReference type="PANTHER" id="PTHR35764">
    <property type="entry name" value="PROTEIN SHORTAGE IN CHIASMATA 1"/>
    <property type="match status" value="1"/>
</dbReference>
<feature type="region of interest" description="Disordered" evidence="2">
    <location>
        <begin position="1364"/>
        <end position="1425"/>
    </location>
</feature>
<sequence>MAGDGASRGATPLRALGCLAMLDEPLLAAPCSTPEVVDGALIDRGLARRLRQPMGLKAEAQAAAAAVRALLALPATPPLPPPPPLPALGRAAVRRALTAAPKADARAAAAPQLEPPVLPRLWDLPELRATQEAAPWLLGFTEVAAQAETAAAAAGAPDCRRRGGRAGRGAYAKPHAGAAAELHVALRCRLASEFYAQDSLCAAARSCGGATSGGRAGRSKQEAAGPAGLAAIVRRAAAAALLLSSARAQTAIAEPGPEAAATVAAPQQVQSPAAPATGGSADEQPSQPQAQLTQAPQPLPKAREVVPPEEPLEEPVPLLSYSGPSLQDHILQQLMARTAARQLPPLPACLAASGGGSGAGSACGSPVSPRQQRRPLHVAAAWAAIEGAHAGSAAHCNGGSMLDRLLAATDPSAPTGQKVQEQGQPQPPGLRDLCVEDLEPFDGGCRGGGAQSAGAEWKELLAACGWLRREPLGHLELYLDWSLLQAPPPPQQHGGAADAAAWLCLAPRAVAASLGAAAGGARRRARRQAGAWLRGCVAAALSGAPSQGKTAALRPPEAAVALPSRLAPPQRGTEAASAGGRGAKRASAAAPANDVAFFMRVQSSRAPSSVPTAEQPPPSHTANAELAVQPSEQCHETQAQQEAKAPAAAAAAAAQQLACAAALPPCSCRCITVPPPDCAAHLLSQLQADRDAILAGLAQAATDPIGTPAAARLAAGALWDAAPAEQLLSQLCARVDARGVAAASGADKRLMQQLVALVLVARAASAALDGGPRAAHLFVRHMMGQLPSVAPLVPRGAAALAAAHARAERRGGEDHPKQRALGELLARLRGELPPGTSFLVVVEGKAAFSLLRPISSAGLQPCQLDPSGALSATPNDGGAAWRAAVGAALGAADCLLAAPRQLLHPAFPLAPFGALIEYSDSSAAGPAGAAPAAVSAEGAAQAAAAEGGSVDRAAAQRYAEVCWHFAGQHYRFVVAHQPEPGAAARSQHGGATADAGPQASMGEKQPPATAAAAAAREGQQQRPAPARPAPAAPAAPVPEQTLARQVAAPPQQTRQQDPGHHQPHPRPEQHQHQHQQPPQPQPQPQPLPQQPPEPLPVVISGSPSSLLRRRRDLYECLLRLERQLPGAALVERPGERADVLLTPGACVCVWSAANLPLGEDGPQQALQLLAHRILQLSFAFGEIHFLLELPAVLRGPAPAAAAAPGVAPAAGPPAAAAAAAAGMAALLRASGELLEVARATGVRVQLHPADGPEGTQALLFGLCRTVLERYWGPPQPGAAACAAPKRPPPLRLADAPTRQEAFLLACPALNPLSAARLLSLGLPLGTVLERTLAGTGPSLAPDLAPQVWPLLAAHWGAQLGACQPQAAAQPPLHQQPQAPQQQHHRPLQPEPSPPVQPSRWQQHAALHGAPAAAPAAQHPELSDADDPAFDYQWRLQQQQEQQQQLQQEQQQEELQLRQQQLRQQQLRQQQHQQGGEQELFEQQWGEAGLPAFDGRDQWPLEGHRRDDQQRKPAGWADEPPAAPAGGGAFSARAAAGFGAGGGDGDSDWRLADDESGGFDPEQLLDDFLTRRGGAVAGGGGGGGAGTPAAVWQRPQLPRGGQPHAAHRAAAGGGATPATLARGKRAAAPWDLHSSRQQGCPAAADPAGGTWFDEFPDGLEGGVLPRAPKRPRPPPAEDLWSGGDGDGDAFGAPGLLPGPPPSALRAHGAGGGWQARPPPPAAVAARRGAALGSGRRGPADEEPLEFCLEAGADPEEGWAFEPAGRPYRGGAGGRGPFATGGVGVGVGGGSDDDAAGFGGGLLEGAEGDEEDGGGGGGFGIGGGSFGFGGLGAGGGAFAGDGGRFGAAQLPTPSAAPSAGRRPAQQAGGGWDGGRSAHAPAGAGGVGVGAGSRLRVPAFMPHRNPTKRLGYELAPDALGTVFGGGGGGRKGGGKRQTRLSWK</sequence>
<evidence type="ECO:0000313" key="3">
    <source>
        <dbReference type="EMBL" id="GBF89708.1"/>
    </source>
</evidence>
<feature type="compositionally biased region" description="Pro residues" evidence="2">
    <location>
        <begin position="1025"/>
        <end position="1036"/>
    </location>
</feature>
<accession>A0A2V0NPY8</accession>
<proteinExistence type="predicted"/>
<feature type="compositionally biased region" description="Low complexity" evidence="2">
    <location>
        <begin position="1853"/>
        <end position="1864"/>
    </location>
</feature>
<feature type="region of interest" description="Disordered" evidence="2">
    <location>
        <begin position="1918"/>
        <end position="1940"/>
    </location>
</feature>
<gene>
    <name evidence="3" type="ORF">Rsub_02878</name>
</gene>